<evidence type="ECO:0000313" key="3">
    <source>
        <dbReference type="Proteomes" id="UP001163687"/>
    </source>
</evidence>
<feature type="compositionally biased region" description="Basic residues" evidence="1">
    <location>
        <begin position="346"/>
        <end position="355"/>
    </location>
</feature>
<proteinExistence type="predicted"/>
<dbReference type="Proteomes" id="UP001163687">
    <property type="component" value="Chromosome"/>
</dbReference>
<dbReference type="RefSeq" id="WP_264843819.1">
    <property type="nucleotide sequence ID" value="NZ_AP025628.1"/>
</dbReference>
<reference evidence="2" key="1">
    <citation type="submission" date="2022-03" db="EMBL/GenBank/DDBJ databases">
        <title>Complete genome sequence of Caldinitratiruptor microaerophilus.</title>
        <authorList>
            <person name="Mukaiyama R."/>
            <person name="Nishiyama T."/>
            <person name="Ueda K."/>
        </authorList>
    </citation>
    <scope>NUCLEOTIDE SEQUENCE</scope>
    <source>
        <strain evidence="2">JCM 16183</strain>
    </source>
</reference>
<evidence type="ECO:0000256" key="1">
    <source>
        <dbReference type="SAM" id="MobiDB-lite"/>
    </source>
</evidence>
<dbReference type="EMBL" id="AP025628">
    <property type="protein sequence ID" value="BDG59714.1"/>
    <property type="molecule type" value="Genomic_DNA"/>
</dbReference>
<evidence type="ECO:0000313" key="2">
    <source>
        <dbReference type="EMBL" id="BDG59714.1"/>
    </source>
</evidence>
<feature type="compositionally biased region" description="Pro residues" evidence="1">
    <location>
        <begin position="334"/>
        <end position="345"/>
    </location>
</feature>
<feature type="compositionally biased region" description="Acidic residues" evidence="1">
    <location>
        <begin position="317"/>
        <end position="331"/>
    </location>
</feature>
<name>A0AA35CIE9_9FIRM</name>
<feature type="region of interest" description="Disordered" evidence="1">
    <location>
        <begin position="317"/>
        <end position="355"/>
    </location>
</feature>
<keyword evidence="3" id="KW-1185">Reference proteome</keyword>
<sequence>MVTYGIYPGVARKDALTALCHYRWDDYRRVFGGDLRAYLDFLIEQEEAARYGDDGPYRVVRVPFVPQRFAEWLAGHPGWKDDPDGHGAWALDVAQDPDALRAIRDEVPLLTRAPAEEKTASSTFFIAFLTMYGPDQDPGPLGRTLPSAFLAEVGETLRASLADLPPFTPLSRLRSEGIAIVPGNRFVDPDRAEDAAELLESQVLREVRQGSPPGTAVPVPRSLRLHAEADPDSLQTVVLLLPVVVVGPQELIDYVEEKWAAVGDPVGRALGECFHRHLRLPAPPPGVYYEATIVPPYLAGAFVNSVFEELDALDDLDLDDYDEDDEDEDDDFPQRPPGRHGPPGPHGRRHIRRIK</sequence>
<dbReference type="KEGG" id="cmic:caldi_08040"/>
<organism evidence="2 3">
    <name type="scientific">Caldinitratiruptor microaerophilus</name>
    <dbReference type="NCBI Taxonomy" id="671077"/>
    <lineage>
        <taxon>Bacteria</taxon>
        <taxon>Bacillati</taxon>
        <taxon>Bacillota</taxon>
        <taxon>Clostridia</taxon>
        <taxon>Eubacteriales</taxon>
        <taxon>Symbiobacteriaceae</taxon>
        <taxon>Caldinitratiruptor</taxon>
    </lineage>
</organism>
<protein>
    <submittedName>
        <fullName evidence="2">Uncharacterized protein</fullName>
    </submittedName>
</protein>
<accession>A0AA35CIE9</accession>
<dbReference type="AlphaFoldDB" id="A0AA35CIE9"/>
<gene>
    <name evidence="2" type="ORF">caldi_08040</name>
</gene>